<dbReference type="InterPro" id="IPR026264">
    <property type="entry name" value="VirB8/PtlE"/>
</dbReference>
<evidence type="ECO:0000256" key="4">
    <source>
        <dbReference type="ARBA" id="ARBA00023136"/>
    </source>
</evidence>
<dbReference type="AlphaFoldDB" id="A0A369QET4"/>
<proteinExistence type="predicted"/>
<evidence type="ECO:0000313" key="7">
    <source>
        <dbReference type="EMBL" id="RDC58909.1"/>
    </source>
</evidence>
<dbReference type="Pfam" id="PF04335">
    <property type="entry name" value="VirB8"/>
    <property type="match status" value="1"/>
</dbReference>
<keyword evidence="2 5" id="KW-0812">Transmembrane</keyword>
<dbReference type="SUPFAM" id="SSF54427">
    <property type="entry name" value="NTF2-like"/>
    <property type="match status" value="1"/>
</dbReference>
<accession>A0A369QET4</accession>
<evidence type="ECO:0000313" key="8">
    <source>
        <dbReference type="EMBL" id="RDC61419.1"/>
    </source>
</evidence>
<evidence type="ECO:0000259" key="6">
    <source>
        <dbReference type="Pfam" id="PF04335"/>
    </source>
</evidence>
<comment type="caution">
    <text evidence="8">The sequence shown here is derived from an EMBL/GenBank/DDBJ whole genome shotgun (WGS) entry which is preliminary data.</text>
</comment>
<feature type="domain" description="Bacterial virulence protein VirB8" evidence="6">
    <location>
        <begin position="15"/>
        <end position="223"/>
    </location>
</feature>
<evidence type="ECO:0000256" key="2">
    <source>
        <dbReference type="ARBA" id="ARBA00022692"/>
    </source>
</evidence>
<organism evidence="8 9">
    <name type="scientific">Alteripontixanthobacter maritimus</name>
    <dbReference type="NCBI Taxonomy" id="2161824"/>
    <lineage>
        <taxon>Bacteria</taxon>
        <taxon>Pseudomonadati</taxon>
        <taxon>Pseudomonadota</taxon>
        <taxon>Alphaproteobacteria</taxon>
        <taxon>Sphingomonadales</taxon>
        <taxon>Erythrobacteraceae</taxon>
        <taxon>Alteripontixanthobacter</taxon>
    </lineage>
</organism>
<dbReference type="OrthoDB" id="7366154at2"/>
<protein>
    <submittedName>
        <fullName evidence="8">Type IV secretion system protein virB8</fullName>
    </submittedName>
</protein>
<evidence type="ECO:0000256" key="3">
    <source>
        <dbReference type="ARBA" id="ARBA00022989"/>
    </source>
</evidence>
<dbReference type="Proteomes" id="UP000253727">
    <property type="component" value="Unassembled WGS sequence"/>
</dbReference>
<dbReference type="RefSeq" id="WP_115365361.1">
    <property type="nucleotide sequence ID" value="NZ_QBKA01000002.1"/>
</dbReference>
<name>A0A369QET4_9SPHN</name>
<dbReference type="PIRSF" id="PIRSF003299">
    <property type="entry name" value="VirB8_PtlE"/>
    <property type="match status" value="1"/>
</dbReference>
<keyword evidence="4 5" id="KW-0472">Membrane</keyword>
<dbReference type="EMBL" id="QBKA01000002">
    <property type="protein sequence ID" value="RDC58909.1"/>
    <property type="molecule type" value="Genomic_DNA"/>
</dbReference>
<dbReference type="GO" id="GO:0016020">
    <property type="term" value="C:membrane"/>
    <property type="evidence" value="ECO:0007669"/>
    <property type="project" value="UniProtKB-SubCell"/>
</dbReference>
<dbReference type="InterPro" id="IPR007430">
    <property type="entry name" value="VirB8"/>
</dbReference>
<evidence type="ECO:0000313" key="9">
    <source>
        <dbReference type="Proteomes" id="UP000253727"/>
    </source>
</evidence>
<keyword evidence="9" id="KW-1185">Reference proteome</keyword>
<gene>
    <name evidence="7" type="ORF">HME9302_00085</name>
    <name evidence="8" type="ORF">HME9302_02641</name>
</gene>
<reference evidence="8 9" key="1">
    <citation type="submission" date="2018-04" db="EMBL/GenBank/DDBJ databases">
        <title>Altererythrobacter sp. HME9302 genome sequencing and assembly.</title>
        <authorList>
            <person name="Kang H."/>
            <person name="Kim H."/>
            <person name="Joh K."/>
        </authorList>
    </citation>
    <scope>NUCLEOTIDE SEQUENCE [LARGE SCALE GENOMIC DNA]</scope>
    <source>
        <strain evidence="8 9">HME9302</strain>
    </source>
</reference>
<dbReference type="EMBL" id="QBKA01000002">
    <property type="protein sequence ID" value="RDC61419.1"/>
    <property type="molecule type" value="Genomic_DNA"/>
</dbReference>
<sequence length="251" mass="28072">MNAHHKIDGEEVVIADSWATSVTADLERSCRIAWIVAGISAIAALLLALAIVIMLPLKTVEPYTLLVDRQTGYVEELAPLERQVVSPDAALTRSFLVQYVIARESYDTGSIQRDYRKVALWSEGDARQRYIRQMQPNNPASPLSYLPRNAALNVDIKSVSSLSADSSLVRFTTTRTDPGGQPQDPQHWAAIINYRFSGAEMTADDRLLNPLGFQVTRYRKDAETLPDPLVISDPLVTPISRRPQQERRQDQ</sequence>
<evidence type="ECO:0000256" key="5">
    <source>
        <dbReference type="SAM" id="Phobius"/>
    </source>
</evidence>
<feature type="transmembrane region" description="Helical" evidence="5">
    <location>
        <begin position="32"/>
        <end position="55"/>
    </location>
</feature>
<dbReference type="GO" id="GO:0030255">
    <property type="term" value="P:protein secretion by the type IV secretion system"/>
    <property type="evidence" value="ECO:0007669"/>
    <property type="project" value="InterPro"/>
</dbReference>
<dbReference type="Gene3D" id="3.10.450.230">
    <property type="entry name" value="VirB8 protein"/>
    <property type="match status" value="1"/>
</dbReference>
<dbReference type="InterPro" id="IPR032710">
    <property type="entry name" value="NTF2-like_dom_sf"/>
</dbReference>
<keyword evidence="3 5" id="KW-1133">Transmembrane helix</keyword>
<dbReference type="CDD" id="cd16424">
    <property type="entry name" value="VirB8"/>
    <property type="match status" value="1"/>
</dbReference>
<evidence type="ECO:0000256" key="1">
    <source>
        <dbReference type="ARBA" id="ARBA00004167"/>
    </source>
</evidence>
<comment type="subcellular location">
    <subcellularLocation>
        <location evidence="1">Membrane</location>
        <topology evidence="1">Single-pass membrane protein</topology>
    </subcellularLocation>
</comment>